<keyword evidence="2" id="KW-1185">Reference proteome</keyword>
<proteinExistence type="predicted"/>
<gene>
    <name evidence="1" type="ORF">ACFQPB_16115</name>
</gene>
<organism evidence="1 2">
    <name type="scientific">Hydrogenophaga atypica</name>
    <dbReference type="NCBI Taxonomy" id="249409"/>
    <lineage>
        <taxon>Bacteria</taxon>
        <taxon>Pseudomonadati</taxon>
        <taxon>Pseudomonadota</taxon>
        <taxon>Betaproteobacteria</taxon>
        <taxon>Burkholderiales</taxon>
        <taxon>Comamonadaceae</taxon>
        <taxon>Hydrogenophaga</taxon>
    </lineage>
</organism>
<reference evidence="2" key="1">
    <citation type="journal article" date="2019" name="Int. J. Syst. Evol. Microbiol.">
        <title>The Global Catalogue of Microorganisms (GCM) 10K type strain sequencing project: providing services to taxonomists for standard genome sequencing and annotation.</title>
        <authorList>
            <consortium name="The Broad Institute Genomics Platform"/>
            <consortium name="The Broad Institute Genome Sequencing Center for Infectious Disease"/>
            <person name="Wu L."/>
            <person name="Ma J."/>
        </authorList>
    </citation>
    <scope>NUCLEOTIDE SEQUENCE [LARGE SCALE GENOMIC DNA]</scope>
    <source>
        <strain evidence="2">CGMCC 1.12371</strain>
    </source>
</reference>
<dbReference type="Proteomes" id="UP001596501">
    <property type="component" value="Unassembled WGS sequence"/>
</dbReference>
<comment type="caution">
    <text evidence="1">The sequence shown here is derived from an EMBL/GenBank/DDBJ whole genome shotgun (WGS) entry which is preliminary data.</text>
</comment>
<protein>
    <submittedName>
        <fullName evidence="1">Uncharacterized protein</fullName>
    </submittedName>
</protein>
<accession>A0ABW2QM61</accession>
<name>A0ABW2QM61_9BURK</name>
<evidence type="ECO:0000313" key="1">
    <source>
        <dbReference type="EMBL" id="MFC7410391.1"/>
    </source>
</evidence>
<dbReference type="EMBL" id="JBHTCA010000014">
    <property type="protein sequence ID" value="MFC7410391.1"/>
    <property type="molecule type" value="Genomic_DNA"/>
</dbReference>
<evidence type="ECO:0000313" key="2">
    <source>
        <dbReference type="Proteomes" id="UP001596501"/>
    </source>
</evidence>
<sequence length="98" mass="11078">MSTESWVKRWEFFPSPRSPNTMAMATCDIAVEDLNNCLSVLDLKRNHLHPVQRELLDRFIGVSQDFVRDMRAVNGDPDALRALLGLPVPGKKDNEGRA</sequence>